<organism evidence="2 3">
    <name type="scientific">Clostridium oryzae</name>
    <dbReference type="NCBI Taxonomy" id="1450648"/>
    <lineage>
        <taxon>Bacteria</taxon>
        <taxon>Bacillati</taxon>
        <taxon>Bacillota</taxon>
        <taxon>Clostridia</taxon>
        <taxon>Eubacteriales</taxon>
        <taxon>Clostridiaceae</taxon>
        <taxon>Clostridium</taxon>
    </lineage>
</organism>
<feature type="transmembrane region" description="Helical" evidence="1">
    <location>
        <begin position="192"/>
        <end position="210"/>
    </location>
</feature>
<evidence type="ECO:0000313" key="3">
    <source>
        <dbReference type="Proteomes" id="UP000190080"/>
    </source>
</evidence>
<dbReference type="OrthoDB" id="2067339at2"/>
<gene>
    <name evidence="2" type="ORF">CLORY_09870</name>
</gene>
<sequence length="213" mass="24039">MINKKESNKWFVFTLIICATDVILPFILGLFYPSYSHMNMVISALGSNNSPVRAVFNMWMIILGVSFILISIHLFNVYRTEKPIASVILLIITVVYAIFDCIVSGIFSVGESKEMTTISEMIHGYGSAIGCTAFVFSGIIAVIIIYKKKPRLGRILFVSFIVTFISFVIFVAGENIPTDAEGIFKIFKYEGLWQRISFIFMYVPYVVLGYKVN</sequence>
<dbReference type="Proteomes" id="UP000190080">
    <property type="component" value="Unassembled WGS sequence"/>
</dbReference>
<accession>A0A1V4IV70</accession>
<feature type="transmembrane region" description="Helical" evidence="1">
    <location>
        <begin position="152"/>
        <end position="172"/>
    </location>
</feature>
<comment type="caution">
    <text evidence="2">The sequence shown here is derived from an EMBL/GenBank/DDBJ whole genome shotgun (WGS) entry which is preliminary data.</text>
</comment>
<dbReference type="AlphaFoldDB" id="A0A1V4IV70"/>
<name>A0A1V4IV70_9CLOT</name>
<feature type="transmembrane region" description="Helical" evidence="1">
    <location>
        <begin position="55"/>
        <end position="75"/>
    </location>
</feature>
<dbReference type="EMBL" id="MZGV01000007">
    <property type="protein sequence ID" value="OPJ63803.1"/>
    <property type="molecule type" value="Genomic_DNA"/>
</dbReference>
<dbReference type="InterPro" id="IPR009339">
    <property type="entry name" value="DUF998"/>
</dbReference>
<feature type="transmembrane region" description="Helical" evidence="1">
    <location>
        <begin position="87"/>
        <end position="110"/>
    </location>
</feature>
<evidence type="ECO:0008006" key="4">
    <source>
        <dbReference type="Google" id="ProtNLM"/>
    </source>
</evidence>
<dbReference type="RefSeq" id="WP_079422414.1">
    <property type="nucleotide sequence ID" value="NZ_MZGV01000007.1"/>
</dbReference>
<proteinExistence type="predicted"/>
<dbReference type="Pfam" id="PF06197">
    <property type="entry name" value="DUF998"/>
    <property type="match status" value="1"/>
</dbReference>
<dbReference type="STRING" id="1450648.CLORY_09870"/>
<keyword evidence="1" id="KW-0472">Membrane</keyword>
<feature type="transmembrane region" description="Helical" evidence="1">
    <location>
        <begin position="12"/>
        <end position="35"/>
    </location>
</feature>
<feature type="transmembrane region" description="Helical" evidence="1">
    <location>
        <begin position="122"/>
        <end position="145"/>
    </location>
</feature>
<evidence type="ECO:0000313" key="2">
    <source>
        <dbReference type="EMBL" id="OPJ63803.1"/>
    </source>
</evidence>
<keyword evidence="1" id="KW-0812">Transmembrane</keyword>
<evidence type="ECO:0000256" key="1">
    <source>
        <dbReference type="SAM" id="Phobius"/>
    </source>
</evidence>
<keyword evidence="3" id="KW-1185">Reference proteome</keyword>
<reference evidence="2 3" key="1">
    <citation type="submission" date="2017-03" db="EMBL/GenBank/DDBJ databases">
        <title>Genome sequence of Clostridium oryzae DSM 28571.</title>
        <authorList>
            <person name="Poehlein A."/>
            <person name="Daniel R."/>
        </authorList>
    </citation>
    <scope>NUCLEOTIDE SEQUENCE [LARGE SCALE GENOMIC DNA]</scope>
    <source>
        <strain evidence="2 3">DSM 28571</strain>
    </source>
</reference>
<protein>
    <recommendedName>
        <fullName evidence="4">DUF998 domain-containing protein</fullName>
    </recommendedName>
</protein>
<keyword evidence="1" id="KW-1133">Transmembrane helix</keyword>